<gene>
    <name evidence="2" type="ORF">EVAR_70671_1</name>
</gene>
<reference evidence="2 3" key="1">
    <citation type="journal article" date="2019" name="Commun. Biol.">
        <title>The bagworm genome reveals a unique fibroin gene that provides high tensile strength.</title>
        <authorList>
            <person name="Kono N."/>
            <person name="Nakamura H."/>
            <person name="Ohtoshi R."/>
            <person name="Tomita M."/>
            <person name="Numata K."/>
            <person name="Arakawa K."/>
        </authorList>
    </citation>
    <scope>NUCLEOTIDE SEQUENCE [LARGE SCALE GENOMIC DNA]</scope>
</reference>
<comment type="caution">
    <text evidence="2">The sequence shown here is derived from an EMBL/GenBank/DDBJ whole genome shotgun (WGS) entry which is preliminary data.</text>
</comment>
<feature type="region of interest" description="Disordered" evidence="1">
    <location>
        <begin position="38"/>
        <end position="74"/>
    </location>
</feature>
<sequence length="74" mass="8072">MEPEGKHRNFIMNQRILAVLGLVEIVFRCTLTTNNFQGLINQPEGSRGGSESQGRPSSSGAILISDAGKIMREL</sequence>
<dbReference type="OrthoDB" id="7339153at2759"/>
<protein>
    <submittedName>
        <fullName evidence="2">Uncharacterized protein</fullName>
    </submittedName>
</protein>
<dbReference type="Proteomes" id="UP000299102">
    <property type="component" value="Unassembled WGS sequence"/>
</dbReference>
<evidence type="ECO:0000313" key="3">
    <source>
        <dbReference type="Proteomes" id="UP000299102"/>
    </source>
</evidence>
<feature type="compositionally biased region" description="Low complexity" evidence="1">
    <location>
        <begin position="42"/>
        <end position="60"/>
    </location>
</feature>
<keyword evidence="3" id="KW-1185">Reference proteome</keyword>
<dbReference type="EMBL" id="BGZK01005062">
    <property type="protein sequence ID" value="GBP12327.1"/>
    <property type="molecule type" value="Genomic_DNA"/>
</dbReference>
<dbReference type="AlphaFoldDB" id="A0A4C1TFY7"/>
<proteinExistence type="predicted"/>
<evidence type="ECO:0000313" key="2">
    <source>
        <dbReference type="EMBL" id="GBP12327.1"/>
    </source>
</evidence>
<organism evidence="2 3">
    <name type="scientific">Eumeta variegata</name>
    <name type="common">Bagworm moth</name>
    <name type="synonym">Eumeta japonica</name>
    <dbReference type="NCBI Taxonomy" id="151549"/>
    <lineage>
        <taxon>Eukaryota</taxon>
        <taxon>Metazoa</taxon>
        <taxon>Ecdysozoa</taxon>
        <taxon>Arthropoda</taxon>
        <taxon>Hexapoda</taxon>
        <taxon>Insecta</taxon>
        <taxon>Pterygota</taxon>
        <taxon>Neoptera</taxon>
        <taxon>Endopterygota</taxon>
        <taxon>Lepidoptera</taxon>
        <taxon>Glossata</taxon>
        <taxon>Ditrysia</taxon>
        <taxon>Tineoidea</taxon>
        <taxon>Psychidae</taxon>
        <taxon>Oiketicinae</taxon>
        <taxon>Eumeta</taxon>
    </lineage>
</organism>
<accession>A0A4C1TFY7</accession>
<name>A0A4C1TFY7_EUMVA</name>
<evidence type="ECO:0000256" key="1">
    <source>
        <dbReference type="SAM" id="MobiDB-lite"/>
    </source>
</evidence>